<feature type="region of interest" description="Disordered" evidence="1">
    <location>
        <begin position="42"/>
        <end position="98"/>
    </location>
</feature>
<organism evidence="2 3">
    <name type="scientific">Knoellia subterranea KCTC 19937</name>
    <dbReference type="NCBI Taxonomy" id="1385521"/>
    <lineage>
        <taxon>Bacteria</taxon>
        <taxon>Bacillati</taxon>
        <taxon>Actinomycetota</taxon>
        <taxon>Actinomycetes</taxon>
        <taxon>Micrococcales</taxon>
        <taxon>Intrasporangiaceae</taxon>
        <taxon>Knoellia</taxon>
    </lineage>
</organism>
<dbReference type="Proteomes" id="UP000030011">
    <property type="component" value="Unassembled WGS sequence"/>
</dbReference>
<proteinExistence type="predicted"/>
<evidence type="ECO:0000313" key="2">
    <source>
        <dbReference type="EMBL" id="KGN38894.1"/>
    </source>
</evidence>
<dbReference type="EMBL" id="AVPK01000002">
    <property type="protein sequence ID" value="KGN38894.1"/>
    <property type="molecule type" value="Genomic_DNA"/>
</dbReference>
<dbReference type="STRING" id="1385521.N803_09035"/>
<accession>A0A0A0JQ92</accession>
<dbReference type="OrthoDB" id="3209732at2"/>
<feature type="compositionally biased region" description="Basic and acidic residues" evidence="1">
    <location>
        <begin position="7"/>
        <end position="26"/>
    </location>
</feature>
<feature type="compositionally biased region" description="Acidic residues" evidence="1">
    <location>
        <begin position="72"/>
        <end position="83"/>
    </location>
</feature>
<feature type="compositionally biased region" description="Low complexity" evidence="1">
    <location>
        <begin position="58"/>
        <end position="71"/>
    </location>
</feature>
<keyword evidence="3" id="KW-1185">Reference proteome</keyword>
<comment type="caution">
    <text evidence="2">The sequence shown here is derived from an EMBL/GenBank/DDBJ whole genome shotgun (WGS) entry which is preliminary data.</text>
</comment>
<sequence length="98" mass="10141">MVTTAKEQADRIKRDSERELAAATARRDSITAQLSNVRNMLGTLGGASSLGEPFGDQAPAAPAAPVKSAAETTEDDEEPEEVVETTGGKAEAKAGKGR</sequence>
<dbReference type="AlphaFoldDB" id="A0A0A0JQ92"/>
<name>A0A0A0JQ92_9MICO</name>
<reference evidence="2 3" key="1">
    <citation type="submission" date="2013-08" db="EMBL/GenBank/DDBJ databases">
        <title>The genome sequence of Knoellia subterranea.</title>
        <authorList>
            <person name="Zhu W."/>
            <person name="Wang G."/>
        </authorList>
    </citation>
    <scope>NUCLEOTIDE SEQUENCE [LARGE SCALE GENOMIC DNA]</scope>
    <source>
        <strain evidence="2 3">KCTC 19937</strain>
    </source>
</reference>
<evidence type="ECO:0000256" key="1">
    <source>
        <dbReference type="SAM" id="MobiDB-lite"/>
    </source>
</evidence>
<evidence type="ECO:0000313" key="3">
    <source>
        <dbReference type="Proteomes" id="UP000030011"/>
    </source>
</evidence>
<gene>
    <name evidence="2" type="ORF">N803_09035</name>
</gene>
<feature type="region of interest" description="Disordered" evidence="1">
    <location>
        <begin position="1"/>
        <end position="26"/>
    </location>
</feature>
<dbReference type="RefSeq" id="WP_052111848.1">
    <property type="nucleotide sequence ID" value="NZ_AVPK01000002.1"/>
</dbReference>
<protein>
    <submittedName>
        <fullName evidence="2">Uncharacterized protein</fullName>
    </submittedName>
</protein>